<evidence type="ECO:0000256" key="3">
    <source>
        <dbReference type="ARBA" id="ARBA00023015"/>
    </source>
</evidence>
<keyword evidence="3 5" id="KW-0805">Transcription regulation</keyword>
<reference evidence="7" key="2">
    <citation type="submission" date="2021-04" db="EMBL/GenBank/DDBJ databases">
        <authorList>
            <person name="Gilroy R."/>
        </authorList>
    </citation>
    <scope>NUCLEOTIDE SEQUENCE</scope>
    <source>
        <strain evidence="7">ChiW7-2402</strain>
    </source>
</reference>
<protein>
    <recommendedName>
        <fullName evidence="5">Bifunctional protein PyrR</fullName>
    </recommendedName>
    <domain>
        <recommendedName>
            <fullName evidence="5">Pyrimidine operon regulatory protein</fullName>
        </recommendedName>
    </domain>
    <domain>
        <recommendedName>
            <fullName evidence="5">Uracil phosphoribosyltransferase</fullName>
            <shortName evidence="5">UPRTase</shortName>
            <ecNumber evidence="5">2.4.2.9</ecNumber>
        </recommendedName>
    </domain>
</protein>
<feature type="domain" description="Phosphoribosyltransferase" evidence="6">
    <location>
        <begin position="5"/>
        <end position="145"/>
    </location>
</feature>
<comment type="function">
    <text evidence="5">Regulates transcriptional attenuation of the pyrimidine nucleotide (pyr) operon by binding in a uridine-dependent manner to specific sites on pyr mRNA. This disrupts an antiterminator hairpin in the RNA and favors formation of a downstream transcription terminator, leading to a reduced expression of downstream genes.</text>
</comment>
<dbReference type="SUPFAM" id="SSF53271">
    <property type="entry name" value="PRTase-like"/>
    <property type="match status" value="1"/>
</dbReference>
<keyword evidence="4 5" id="KW-0804">Transcription</keyword>
<dbReference type="GO" id="GO:0006353">
    <property type="term" value="P:DNA-templated transcription termination"/>
    <property type="evidence" value="ECO:0007669"/>
    <property type="project" value="UniProtKB-UniRule"/>
</dbReference>
<name>A0A9D2G794_9FIRM</name>
<evidence type="ECO:0000256" key="1">
    <source>
        <dbReference type="ARBA" id="ARBA00005565"/>
    </source>
</evidence>
<dbReference type="Proteomes" id="UP000824102">
    <property type="component" value="Unassembled WGS sequence"/>
</dbReference>
<comment type="caution">
    <text evidence="7">The sequence shown here is derived from an EMBL/GenBank/DDBJ whole genome shotgun (WGS) entry which is preliminary data.</text>
</comment>
<dbReference type="EC" id="2.4.2.9" evidence="5"/>
<dbReference type="EMBL" id="DXBB01000126">
    <property type="protein sequence ID" value="HIZ73557.1"/>
    <property type="molecule type" value="Genomic_DNA"/>
</dbReference>
<evidence type="ECO:0000259" key="6">
    <source>
        <dbReference type="Pfam" id="PF00156"/>
    </source>
</evidence>
<keyword evidence="2 5" id="KW-0806">Transcription termination</keyword>
<evidence type="ECO:0000313" key="8">
    <source>
        <dbReference type="Proteomes" id="UP000824102"/>
    </source>
</evidence>
<evidence type="ECO:0000313" key="7">
    <source>
        <dbReference type="EMBL" id="HIZ73557.1"/>
    </source>
</evidence>
<evidence type="ECO:0000256" key="5">
    <source>
        <dbReference type="HAMAP-Rule" id="MF_01219"/>
    </source>
</evidence>
<dbReference type="PANTHER" id="PTHR11608:SF0">
    <property type="entry name" value="BIFUNCTIONAL PROTEIN PYRR"/>
    <property type="match status" value="1"/>
</dbReference>
<comment type="similarity">
    <text evidence="1 5">Belongs to the purine/pyrimidine phosphoribosyltransferase family. PyrR subfamily.</text>
</comment>
<keyword evidence="5" id="KW-0694">RNA-binding</keyword>
<organism evidence="7 8">
    <name type="scientific">Candidatus Gallimonas intestinavium</name>
    <dbReference type="NCBI Taxonomy" id="2838603"/>
    <lineage>
        <taxon>Bacteria</taxon>
        <taxon>Bacillati</taxon>
        <taxon>Bacillota</taxon>
        <taxon>Clostridia</taxon>
        <taxon>Candidatus Gallimonas</taxon>
    </lineage>
</organism>
<feature type="short sequence motif" description="PRPP-binding" evidence="5">
    <location>
        <begin position="96"/>
        <end position="108"/>
    </location>
</feature>
<reference evidence="7" key="1">
    <citation type="journal article" date="2021" name="PeerJ">
        <title>Extensive microbial diversity within the chicken gut microbiome revealed by metagenomics and culture.</title>
        <authorList>
            <person name="Gilroy R."/>
            <person name="Ravi A."/>
            <person name="Getino M."/>
            <person name="Pursley I."/>
            <person name="Horton D.L."/>
            <person name="Alikhan N.F."/>
            <person name="Baker D."/>
            <person name="Gharbi K."/>
            <person name="Hall N."/>
            <person name="Watson M."/>
            <person name="Adriaenssens E.M."/>
            <person name="Foster-Nyarko E."/>
            <person name="Jarju S."/>
            <person name="Secka A."/>
            <person name="Antonio M."/>
            <person name="Oren A."/>
            <person name="Chaudhuri R.R."/>
            <person name="La Ragione R."/>
            <person name="Hildebrand F."/>
            <person name="Pallen M.J."/>
        </authorList>
    </citation>
    <scope>NUCLEOTIDE SEQUENCE</scope>
    <source>
        <strain evidence="7">ChiW7-2402</strain>
    </source>
</reference>
<keyword evidence="5 7" id="KW-0328">Glycosyltransferase</keyword>
<dbReference type="Gene3D" id="3.40.50.2020">
    <property type="match status" value="1"/>
</dbReference>
<dbReference type="GO" id="GO:0003723">
    <property type="term" value="F:RNA binding"/>
    <property type="evidence" value="ECO:0007669"/>
    <property type="project" value="UniProtKB-UniRule"/>
</dbReference>
<proteinExistence type="inferred from homology"/>
<dbReference type="NCBIfam" id="NF003549">
    <property type="entry name" value="PRK05205.1-5"/>
    <property type="match status" value="1"/>
</dbReference>
<dbReference type="CDD" id="cd06223">
    <property type="entry name" value="PRTases_typeI"/>
    <property type="match status" value="1"/>
</dbReference>
<gene>
    <name evidence="5 7" type="primary">pyrR</name>
    <name evidence="7" type="ORF">H9964_08255</name>
</gene>
<dbReference type="InterPro" id="IPR050137">
    <property type="entry name" value="PyrR_bifunctional"/>
</dbReference>
<evidence type="ECO:0000256" key="2">
    <source>
        <dbReference type="ARBA" id="ARBA00022472"/>
    </source>
</evidence>
<sequence length="181" mass="19657">MPVILDEKGLKRTLIRLSHEIEERNEGFDGVVLVGVKRGGEVVAERLKEEIAAAAGVTLPCAGLDIGMTRDDLVSAFFVPDAGVNELGFDITGKRVVLCDDVLHTGRSAVAGIEALFRLGRPERIELLVLVDRGGRELPVRADFVGKNVPTSRSEYVSVHFRELGAECDELAIVGRDHAEE</sequence>
<keyword evidence="5 7" id="KW-0808">Transferase</keyword>
<dbReference type="PANTHER" id="PTHR11608">
    <property type="entry name" value="BIFUNCTIONAL PROTEIN PYRR"/>
    <property type="match status" value="1"/>
</dbReference>
<dbReference type="AlphaFoldDB" id="A0A9D2G794"/>
<comment type="catalytic activity">
    <reaction evidence="5">
        <text>UMP + diphosphate = 5-phospho-alpha-D-ribose 1-diphosphate + uracil</text>
        <dbReference type="Rhea" id="RHEA:13017"/>
        <dbReference type="ChEBI" id="CHEBI:17568"/>
        <dbReference type="ChEBI" id="CHEBI:33019"/>
        <dbReference type="ChEBI" id="CHEBI:57865"/>
        <dbReference type="ChEBI" id="CHEBI:58017"/>
        <dbReference type="EC" id="2.4.2.9"/>
    </reaction>
</comment>
<dbReference type="HAMAP" id="MF_01219">
    <property type="entry name" value="PyrR"/>
    <property type="match status" value="1"/>
</dbReference>
<comment type="function">
    <text evidence="5">Also displays a weak uracil phosphoribosyltransferase activity which is not physiologically significant.</text>
</comment>
<dbReference type="InterPro" id="IPR023050">
    <property type="entry name" value="PyrR"/>
</dbReference>
<dbReference type="InterPro" id="IPR029057">
    <property type="entry name" value="PRTase-like"/>
</dbReference>
<dbReference type="FunFam" id="3.40.50.2020:FF:000020">
    <property type="entry name" value="Bifunctional protein PyrR"/>
    <property type="match status" value="1"/>
</dbReference>
<dbReference type="Pfam" id="PF00156">
    <property type="entry name" value="Pribosyltran"/>
    <property type="match status" value="1"/>
</dbReference>
<dbReference type="InterPro" id="IPR000836">
    <property type="entry name" value="PRTase_dom"/>
</dbReference>
<evidence type="ECO:0000256" key="4">
    <source>
        <dbReference type="ARBA" id="ARBA00023163"/>
    </source>
</evidence>
<accession>A0A9D2G794</accession>
<dbReference type="GO" id="GO:0004845">
    <property type="term" value="F:uracil phosphoribosyltransferase activity"/>
    <property type="evidence" value="ECO:0007669"/>
    <property type="project" value="UniProtKB-UniRule"/>
</dbReference>
<comment type="subunit">
    <text evidence="5">Homodimer and homohexamer; in equilibrium.</text>
</comment>